<evidence type="ECO:0000256" key="1">
    <source>
        <dbReference type="SAM" id="Phobius"/>
    </source>
</evidence>
<name>A0A060UU02_9PROT</name>
<gene>
    <name evidence="3" type="ORF">AFERRI_10825</name>
    <name evidence="2" type="ORF">AFERRI_80031</name>
</gene>
<keyword evidence="4" id="KW-1185">Reference proteome</keyword>
<dbReference type="AlphaFoldDB" id="A0A060UU02"/>
<dbReference type="Proteomes" id="UP000193925">
    <property type="component" value="Chromosome AFERRI"/>
</dbReference>
<dbReference type="EMBL" id="CCCS020000078">
    <property type="protein sequence ID" value="CDQ12082.1"/>
    <property type="molecule type" value="Genomic_DNA"/>
</dbReference>
<reference evidence="2" key="1">
    <citation type="submission" date="2014-03" db="EMBL/GenBank/DDBJ databases">
        <authorList>
            <person name="Genoscope - CEA"/>
        </authorList>
    </citation>
    <scope>NUCLEOTIDE SEQUENCE [LARGE SCALE GENOMIC DNA]</scope>
    <source>
        <strain evidence="2">CF27</strain>
    </source>
</reference>
<evidence type="ECO:0000313" key="2">
    <source>
        <dbReference type="EMBL" id="CDQ12082.1"/>
    </source>
</evidence>
<evidence type="ECO:0000313" key="3">
    <source>
        <dbReference type="EMBL" id="SMH64791.1"/>
    </source>
</evidence>
<reference evidence="2" key="2">
    <citation type="submission" date="2014-07" db="EMBL/GenBank/DDBJ databases">
        <title>Initial genome analysis of the psychrotolerant acidophile Acidithiobacillus ferrivorans CF27: insights into iron and sulfur oxidation pathways and into biofilm formation.</title>
        <authorList>
            <person name="Talla E."/>
            <person name="Hedrich S."/>
            <person name="Mangenot S."/>
            <person name="Ji B."/>
            <person name="Johnson D.B."/>
            <person name="Barbe V."/>
            <person name="Bonnefoy V."/>
        </authorList>
    </citation>
    <scope>NUCLEOTIDE SEQUENCE [LARGE SCALE GENOMIC DNA]</scope>
    <source>
        <strain evidence="2">CF27</strain>
    </source>
</reference>
<dbReference type="RefSeq" id="WP_035195497.1">
    <property type="nucleotide sequence ID" value="NZ_CCCS020000078.1"/>
</dbReference>
<sequence>MNISQMTVFILFTSVVFWGAIIMMVRKAITAHKVINNVKAKANRQEQVDAPVEAATPKGPGIMYRSTLLFFKGIKWTTPRLFAGIRKVSRFTFMVSKAGGKAAVGKYNAYRTNKVTKAKATVTHAVPVSPVVNWDQYEQPAFQRVRNASADQHHQIH</sequence>
<organism evidence="2">
    <name type="scientific">Acidithiobacillus ferrivorans</name>
    <dbReference type="NCBI Taxonomy" id="160808"/>
    <lineage>
        <taxon>Bacteria</taxon>
        <taxon>Pseudomonadati</taxon>
        <taxon>Pseudomonadota</taxon>
        <taxon>Acidithiobacillia</taxon>
        <taxon>Acidithiobacillales</taxon>
        <taxon>Acidithiobacillaceae</taxon>
        <taxon>Acidithiobacillus</taxon>
    </lineage>
</organism>
<feature type="transmembrane region" description="Helical" evidence="1">
    <location>
        <begin position="6"/>
        <end position="25"/>
    </location>
</feature>
<keyword evidence="1" id="KW-0472">Membrane</keyword>
<evidence type="ECO:0000313" key="4">
    <source>
        <dbReference type="Proteomes" id="UP000193925"/>
    </source>
</evidence>
<keyword evidence="1" id="KW-0812">Transmembrane</keyword>
<keyword evidence="1" id="KW-1133">Transmembrane helix</keyword>
<proteinExistence type="predicted"/>
<reference evidence="3 4" key="3">
    <citation type="submission" date="2017-03" db="EMBL/GenBank/DDBJ databases">
        <authorList>
            <person name="Regsiter A."/>
            <person name="William W."/>
        </authorList>
    </citation>
    <scope>NUCLEOTIDE SEQUENCE [LARGE SCALE GENOMIC DNA]</scope>
    <source>
        <strain evidence="3">PRJEB5721</strain>
    </source>
</reference>
<accession>A0A060UU02</accession>
<protein>
    <submittedName>
        <fullName evidence="2">Uncharacterized protein</fullName>
    </submittedName>
</protein>
<dbReference type="EMBL" id="LT841305">
    <property type="protein sequence ID" value="SMH64791.1"/>
    <property type="molecule type" value="Genomic_DNA"/>
</dbReference>